<evidence type="ECO:0000256" key="6">
    <source>
        <dbReference type="ARBA" id="ARBA00022824"/>
    </source>
</evidence>
<evidence type="ECO:0000256" key="4">
    <source>
        <dbReference type="ARBA" id="ARBA00022692"/>
    </source>
</evidence>
<dbReference type="GO" id="GO:0008250">
    <property type="term" value="C:oligosaccharyltransferase complex"/>
    <property type="evidence" value="ECO:0007669"/>
    <property type="project" value="TreeGrafter"/>
</dbReference>
<evidence type="ECO:0000256" key="2">
    <source>
        <dbReference type="ARBA" id="ARBA00004477"/>
    </source>
</evidence>
<gene>
    <name evidence="10" type="ORF">Pmar_PMAR007711</name>
</gene>
<keyword evidence="6" id="KW-0256">Endoplasmic reticulum</keyword>
<dbReference type="RefSeq" id="XP_002781835.1">
    <property type="nucleotide sequence ID" value="XM_002781789.1"/>
</dbReference>
<dbReference type="InterPro" id="IPR021149">
    <property type="entry name" value="OligosaccharylTrfase_OST3/OST6"/>
</dbReference>
<evidence type="ECO:0000256" key="9">
    <source>
        <dbReference type="SAM" id="Phobius"/>
    </source>
</evidence>
<dbReference type="Proteomes" id="UP000007800">
    <property type="component" value="Unassembled WGS sequence"/>
</dbReference>
<comment type="subcellular location">
    <subcellularLocation>
        <location evidence="2">Endoplasmic reticulum membrane</location>
        <topology evidence="2">Multi-pass membrane protein</topology>
    </subcellularLocation>
</comment>
<evidence type="ECO:0000256" key="3">
    <source>
        <dbReference type="ARBA" id="ARBA00009561"/>
    </source>
</evidence>
<comment type="function">
    <text evidence="1">Subunit of the oligosaccharyl transferase (OST) complex that catalyzes the initial transfer of a defined glycan (Glc(3)Man(9)GlcNAc(2) in eukaryotes) from the lipid carrier dolichol-pyrophosphate to an asparagine residue within an Asn-X-Ser/Thr consensus motif in nascent polypeptide chains, the first step in protein N-glycosylation. N-glycosylation occurs cotranslationally and the complex associates with the Sec61 complex at the channel-forming translocon complex that mediates protein translocation across the endoplasmic reticulum (ER). All subunits are required for a maximal enzyme activity.</text>
</comment>
<reference evidence="10 11" key="1">
    <citation type="submission" date="2008-07" db="EMBL/GenBank/DDBJ databases">
        <authorList>
            <person name="El-Sayed N."/>
            <person name="Caler E."/>
            <person name="Inman J."/>
            <person name="Amedeo P."/>
            <person name="Hass B."/>
            <person name="Wortman J."/>
        </authorList>
    </citation>
    <scope>NUCLEOTIDE SEQUENCE [LARGE SCALE GENOMIC DNA]</scope>
    <source>
        <strain evidence="11">ATCC 50983 / TXsc</strain>
    </source>
</reference>
<keyword evidence="7 9" id="KW-1133">Transmembrane helix</keyword>
<comment type="similarity">
    <text evidence="3">Belongs to the OST3/OST6 family.</text>
</comment>
<accession>C5KPG3</accession>
<dbReference type="EMBL" id="GG675094">
    <property type="protein sequence ID" value="EER13630.1"/>
    <property type="molecule type" value="Genomic_DNA"/>
</dbReference>
<keyword evidence="11" id="KW-1185">Reference proteome</keyword>
<keyword evidence="8 9" id="KW-0472">Membrane</keyword>
<feature type="transmembrane region" description="Helical" evidence="9">
    <location>
        <begin position="40"/>
        <end position="58"/>
    </location>
</feature>
<name>C5KPG3_PERM5</name>
<dbReference type="AlphaFoldDB" id="C5KPG3"/>
<dbReference type="PANTHER" id="PTHR12692">
    <property type="entry name" value="DOLICHYL-DIPHOSPHOOLIGOSACCHARIDE--PROTEIN GLYCOSYLTRANSFERASE-RELATED"/>
    <property type="match status" value="1"/>
</dbReference>
<evidence type="ECO:0000313" key="10">
    <source>
        <dbReference type="EMBL" id="EER13630.1"/>
    </source>
</evidence>
<proteinExistence type="inferred from homology"/>
<evidence type="ECO:0000256" key="5">
    <source>
        <dbReference type="ARBA" id="ARBA00022729"/>
    </source>
</evidence>
<dbReference type="GO" id="GO:0018279">
    <property type="term" value="P:protein N-linked glycosylation via asparagine"/>
    <property type="evidence" value="ECO:0007669"/>
    <property type="project" value="TreeGrafter"/>
</dbReference>
<feature type="non-terminal residue" evidence="10">
    <location>
        <position position="1"/>
    </location>
</feature>
<dbReference type="InParanoid" id="C5KPG3"/>
<feature type="transmembrane region" description="Helical" evidence="9">
    <location>
        <begin position="155"/>
        <end position="174"/>
    </location>
</feature>
<organism evidence="11">
    <name type="scientific">Perkinsus marinus (strain ATCC 50983 / TXsc)</name>
    <dbReference type="NCBI Taxonomy" id="423536"/>
    <lineage>
        <taxon>Eukaryota</taxon>
        <taxon>Sar</taxon>
        <taxon>Alveolata</taxon>
        <taxon>Perkinsozoa</taxon>
        <taxon>Perkinsea</taxon>
        <taxon>Perkinsida</taxon>
        <taxon>Perkinsidae</taxon>
        <taxon>Perkinsus</taxon>
    </lineage>
</organism>
<dbReference type="OMA" id="FMMITSG"/>
<dbReference type="OrthoDB" id="342809at2759"/>
<evidence type="ECO:0000256" key="8">
    <source>
        <dbReference type="ARBA" id="ARBA00023136"/>
    </source>
</evidence>
<dbReference type="GeneID" id="9042830"/>
<protein>
    <submittedName>
        <fullName evidence="10">Uncharacterized protein</fullName>
    </submittedName>
</protein>
<feature type="transmembrane region" description="Helical" evidence="9">
    <location>
        <begin position="113"/>
        <end position="135"/>
    </location>
</feature>
<evidence type="ECO:0000313" key="11">
    <source>
        <dbReference type="Proteomes" id="UP000007800"/>
    </source>
</evidence>
<evidence type="ECO:0000256" key="1">
    <source>
        <dbReference type="ARBA" id="ARBA00002791"/>
    </source>
</evidence>
<dbReference type="PANTHER" id="PTHR12692:SF0">
    <property type="entry name" value="GH11935P"/>
    <property type="match status" value="1"/>
</dbReference>
<feature type="transmembrane region" description="Helical" evidence="9">
    <location>
        <begin position="64"/>
        <end position="88"/>
    </location>
</feature>
<dbReference type="Pfam" id="PF04756">
    <property type="entry name" value="OST3_OST6"/>
    <property type="match status" value="1"/>
</dbReference>
<keyword evidence="4 9" id="KW-0812">Transmembrane</keyword>
<evidence type="ECO:0000256" key="7">
    <source>
        <dbReference type="ARBA" id="ARBA00022989"/>
    </source>
</evidence>
<sequence>DQFRITKYDHTPEDFLEWMNQKTTRDVKVFRTSHEKLSSLLKMLFGGILLVAAGILAIYSARTWPITCAIIALCIQFISMSGIFSNILQGMVMQGRDADGNPEWIMHGMRGQYLGEGLAASFMMITSGVCMLIAVRLPNVNYFKGSKNKASTIQIVMVVLSVVCMWAVFEMYGVKTGWPMSSDFYPPETYKRGWIRVDQGNTF</sequence>
<keyword evidence="5" id="KW-0732">Signal</keyword>